<dbReference type="PANTHER" id="PTHR28094:SF1">
    <property type="entry name" value="MEIOTICALLY UP-REGULATED GENE 113 PROTEIN"/>
    <property type="match status" value="1"/>
</dbReference>
<sequence>MISLKQAKVLYETAFTATSLLDPLAQIAENCCCARHHRNKMFGSGLALKLAHRWANEIRETFMLSLIKEVQHIKTEHILVSLASDTFARYQVFKGETLSSKLLSTIDKTASTIGSLYFYTHKMNAFSGMVKIGYSSRNVQSRLDAWAECGHGQPVVLGVFNDVRHPERVESLVHFELMECWYAQRWCKVHEKPHIEWFKVNVDKATAVARQWCKWMRDANPYDRRGCLKTSWKEHINFLVQHENPVTAEAMVQVHEIEMGSQLVDEFIDDGILRRGRRAIVKREPEEKDM</sequence>
<reference evidence="2" key="1">
    <citation type="submission" date="2023-06" db="EMBL/GenBank/DDBJ databases">
        <title>Conoideocrella luteorostrata (Hypocreales: Clavicipitaceae), a potential biocontrol fungus for elongate hemlock scale in United States Christmas tree production areas.</title>
        <authorList>
            <person name="Barrett H."/>
            <person name="Lovett B."/>
            <person name="Macias A.M."/>
            <person name="Stajich J.E."/>
            <person name="Kasson M.T."/>
        </authorList>
    </citation>
    <scope>NUCLEOTIDE SEQUENCE</scope>
    <source>
        <strain evidence="2">ARSEF 14590</strain>
    </source>
</reference>
<name>A0AAJ0G019_9HYPO</name>
<dbReference type="Pfam" id="PF10544">
    <property type="entry name" value="T5orf172"/>
    <property type="match status" value="1"/>
</dbReference>
<gene>
    <name evidence="2" type="ORF">QQS21_004129</name>
</gene>
<comment type="caution">
    <text evidence="2">The sequence shown here is derived from an EMBL/GenBank/DDBJ whole genome shotgun (WGS) entry which is preliminary data.</text>
</comment>
<evidence type="ECO:0000259" key="1">
    <source>
        <dbReference type="SMART" id="SM00974"/>
    </source>
</evidence>
<dbReference type="AlphaFoldDB" id="A0AAJ0G019"/>
<organism evidence="2 3">
    <name type="scientific">Conoideocrella luteorostrata</name>
    <dbReference type="NCBI Taxonomy" id="1105319"/>
    <lineage>
        <taxon>Eukaryota</taxon>
        <taxon>Fungi</taxon>
        <taxon>Dikarya</taxon>
        <taxon>Ascomycota</taxon>
        <taxon>Pezizomycotina</taxon>
        <taxon>Sordariomycetes</taxon>
        <taxon>Hypocreomycetidae</taxon>
        <taxon>Hypocreales</taxon>
        <taxon>Clavicipitaceae</taxon>
        <taxon>Conoideocrella</taxon>
    </lineage>
</organism>
<dbReference type="InterPro" id="IPR053006">
    <property type="entry name" value="Meiosis_regulatory"/>
</dbReference>
<feature type="domain" description="Bacteriophage T5 Orf172 DNA-binding" evidence="1">
    <location>
        <begin position="124"/>
        <end position="212"/>
    </location>
</feature>
<evidence type="ECO:0000313" key="3">
    <source>
        <dbReference type="Proteomes" id="UP001251528"/>
    </source>
</evidence>
<dbReference type="Proteomes" id="UP001251528">
    <property type="component" value="Unassembled WGS sequence"/>
</dbReference>
<dbReference type="EMBL" id="JASWJB010000059">
    <property type="protein sequence ID" value="KAK2603656.1"/>
    <property type="molecule type" value="Genomic_DNA"/>
</dbReference>
<dbReference type="PANTHER" id="PTHR28094">
    <property type="entry name" value="MEIOTICALLY UP-REGULATED GENE 113 PROTEIN"/>
    <property type="match status" value="1"/>
</dbReference>
<protein>
    <recommendedName>
        <fullName evidence="1">Bacteriophage T5 Orf172 DNA-binding domain-containing protein</fullName>
    </recommendedName>
</protein>
<proteinExistence type="predicted"/>
<dbReference type="InterPro" id="IPR018306">
    <property type="entry name" value="Phage_T5_Orf172_DNA-bd"/>
</dbReference>
<keyword evidence="3" id="KW-1185">Reference proteome</keyword>
<accession>A0AAJ0G019</accession>
<dbReference type="SMART" id="SM00974">
    <property type="entry name" value="T5orf172"/>
    <property type="match status" value="1"/>
</dbReference>
<evidence type="ECO:0000313" key="2">
    <source>
        <dbReference type="EMBL" id="KAK2603656.1"/>
    </source>
</evidence>